<protein>
    <submittedName>
        <fullName evidence="2">Gas vesicle protein</fullName>
    </submittedName>
</protein>
<comment type="caution">
    <text evidence="2">The sequence shown here is derived from an EMBL/GenBank/DDBJ whole genome shotgun (WGS) entry which is preliminary data.</text>
</comment>
<name>A0ABT0UQC3_9ACTN</name>
<proteinExistence type="predicted"/>
<accession>A0ABT0UQC3</accession>
<dbReference type="PIRSF" id="PIRSF028743">
    <property type="entry name" value="GvpO_protein"/>
    <property type="match status" value="1"/>
</dbReference>
<gene>
    <name evidence="2" type="ORF">NBG84_20550</name>
</gene>
<evidence type="ECO:0000256" key="1">
    <source>
        <dbReference type="SAM" id="MobiDB-lite"/>
    </source>
</evidence>
<feature type="compositionally biased region" description="Polar residues" evidence="1">
    <location>
        <begin position="1"/>
        <end position="11"/>
    </location>
</feature>
<keyword evidence="3" id="KW-1185">Reference proteome</keyword>
<dbReference type="Proteomes" id="UP001431429">
    <property type="component" value="Unassembled WGS sequence"/>
</dbReference>
<evidence type="ECO:0000313" key="3">
    <source>
        <dbReference type="Proteomes" id="UP001431429"/>
    </source>
</evidence>
<dbReference type="RefSeq" id="WP_250920991.1">
    <property type="nucleotide sequence ID" value="NZ_JAMQAW010000025.1"/>
</dbReference>
<organism evidence="2 3">
    <name type="scientific">Streptomyces albipurpureus</name>
    <dbReference type="NCBI Taxonomy" id="2897419"/>
    <lineage>
        <taxon>Bacteria</taxon>
        <taxon>Bacillati</taxon>
        <taxon>Actinomycetota</taxon>
        <taxon>Actinomycetes</taxon>
        <taxon>Kitasatosporales</taxon>
        <taxon>Streptomycetaceae</taxon>
        <taxon>Streptomyces</taxon>
    </lineage>
</organism>
<dbReference type="Pfam" id="PF05800">
    <property type="entry name" value="GvpO"/>
    <property type="match status" value="1"/>
</dbReference>
<reference evidence="2" key="1">
    <citation type="submission" date="2022-06" db="EMBL/GenBank/DDBJ databases">
        <title>Genome public.</title>
        <authorList>
            <person name="Sun Q."/>
        </authorList>
    </citation>
    <scope>NUCLEOTIDE SEQUENCE</scope>
    <source>
        <strain evidence="2">CWNU-1</strain>
    </source>
</reference>
<feature type="region of interest" description="Disordered" evidence="1">
    <location>
        <begin position="1"/>
        <end position="27"/>
    </location>
</feature>
<dbReference type="EMBL" id="JAMQAW010000025">
    <property type="protein sequence ID" value="MCM2390659.1"/>
    <property type="molecule type" value="Genomic_DNA"/>
</dbReference>
<sequence>MTDSTKNTQETSSERDRGGASTPGPTEVLRRACAQLAELTGRQAESVSSFTRQENGWVLEIEVLEVARVPTTTSLLATYEVTLDEEHELNGYRRIRRYQRGRADPG</sequence>
<dbReference type="InterPro" id="IPR008634">
    <property type="entry name" value="Gas-vesicle_GvpO"/>
</dbReference>
<evidence type="ECO:0000313" key="2">
    <source>
        <dbReference type="EMBL" id="MCM2390659.1"/>
    </source>
</evidence>